<evidence type="ECO:0000313" key="2">
    <source>
        <dbReference type="Proteomes" id="UP000066014"/>
    </source>
</evidence>
<dbReference type="RefSeq" id="WP_045538176.1">
    <property type="nucleotide sequence ID" value="NZ_AP014570.1"/>
</dbReference>
<proteinExistence type="predicted"/>
<dbReference type="SUPFAM" id="SSF53850">
    <property type="entry name" value="Periplasmic binding protein-like II"/>
    <property type="match status" value="1"/>
</dbReference>
<name>A0A060P0G3_9BURK</name>
<geneLocation type="plasmid" evidence="2">
    <name>pSMB1 DNA</name>
</geneLocation>
<dbReference type="AlphaFoldDB" id="A0A060P0G3"/>
<accession>A0A060P0G3</accession>
<protein>
    <recommendedName>
        <fullName evidence="3">Prephenate dehydratase</fullName>
    </recommendedName>
</protein>
<dbReference type="KEGG" id="cbab:SMCB_p0017"/>
<dbReference type="OrthoDB" id="490158at2"/>
<dbReference type="EMBL" id="AP014570">
    <property type="protein sequence ID" value="BAO84634.1"/>
    <property type="molecule type" value="Genomic_DNA"/>
</dbReference>
<reference evidence="1 2" key="1">
    <citation type="journal article" date="2014" name="Nat. Commun.">
        <title>Physiological and genomic features of highly alkaliphilic hydrogen-utilizing Betaproteobacteria from a continental serpentinizing site.</title>
        <authorList>
            <person name="Suzuki S."/>
            <person name="Kuenen J.G."/>
            <person name="Schipper K."/>
            <person name="van der Velde S."/>
            <person name="Ishii S."/>
            <person name="Wu A."/>
            <person name="Sorokin D.Y."/>
            <person name="Tenney A."/>
            <person name="Meng X.Y."/>
            <person name="Morrill P.L."/>
            <person name="Kamagata Y."/>
            <person name="Muyzer G."/>
            <person name="Nealson K.H."/>
        </authorList>
    </citation>
    <scope>NUCLEOTIDE SEQUENCE [LARGE SCALE GENOMIC DNA]</scope>
    <source>
        <strain evidence="1 2">B1</strain>
        <plasmid evidence="1">pSMB1</plasmid>
    </source>
</reference>
<evidence type="ECO:0000313" key="1">
    <source>
        <dbReference type="EMBL" id="BAO84634.1"/>
    </source>
</evidence>
<dbReference type="Proteomes" id="UP000066014">
    <property type="component" value="Plasmid pSMB1"/>
</dbReference>
<evidence type="ECO:0008006" key="3">
    <source>
        <dbReference type="Google" id="ProtNLM"/>
    </source>
</evidence>
<gene>
    <name evidence="1" type="ORF">SMCB_p0017</name>
</gene>
<keyword evidence="1" id="KW-0614">Plasmid</keyword>
<dbReference type="HOGENOM" id="CLU_103774_0_0_4"/>
<sequence length="184" mass="19314">MSSPPAELAQLTAIHTLGPTGTNCEAAARHYAASRGLSVEIVLHRTLEEGMARVLDDPRSALLGCVVYPDLHGLVFPYLDRMVLADQFLFDTFPMLLAAREPGVRPTRVASHPAPRALVPAGVEVVLATSNAAAARSCAAGEVDGCITTRPAAEANGLAILVDHGPVPMGFTIHAHRALARRAA</sequence>
<keyword evidence="2" id="KW-1185">Reference proteome</keyword>
<organism evidence="1 2">
    <name type="scientific">Serpentinimonas maccroryi</name>
    <dbReference type="NCBI Taxonomy" id="1458426"/>
    <lineage>
        <taxon>Bacteria</taxon>
        <taxon>Pseudomonadati</taxon>
        <taxon>Pseudomonadota</taxon>
        <taxon>Betaproteobacteria</taxon>
        <taxon>Burkholderiales</taxon>
        <taxon>Comamonadaceae</taxon>
        <taxon>Serpentinimonas</taxon>
    </lineage>
</organism>